<keyword evidence="13" id="KW-1185">Reference proteome</keyword>
<dbReference type="AlphaFoldDB" id="G0J2B0"/>
<dbReference type="CDD" id="cd00077">
    <property type="entry name" value="HDc"/>
    <property type="match status" value="1"/>
</dbReference>
<dbReference type="SUPFAM" id="SSF109604">
    <property type="entry name" value="HD-domain/PDEase-like"/>
    <property type="match status" value="1"/>
</dbReference>
<evidence type="ECO:0000256" key="8">
    <source>
        <dbReference type="SAM" id="MobiDB-lite"/>
    </source>
</evidence>
<dbReference type="InterPro" id="IPR043760">
    <property type="entry name" value="PycTM_dom"/>
</dbReference>
<dbReference type="InterPro" id="IPR006674">
    <property type="entry name" value="HD_domain"/>
</dbReference>
<dbReference type="EMBL" id="CP002955">
    <property type="protein sequence ID" value="AEL25184.1"/>
    <property type="molecule type" value="Genomic_DNA"/>
</dbReference>
<keyword evidence="5 9" id="KW-1133">Transmembrane helix</keyword>
<keyword evidence="4" id="KW-0547">Nucleotide-binding</keyword>
<feature type="transmembrane region" description="Helical" evidence="9">
    <location>
        <begin position="368"/>
        <end position="390"/>
    </location>
</feature>
<evidence type="ECO:0000256" key="9">
    <source>
        <dbReference type="SAM" id="Phobius"/>
    </source>
</evidence>
<dbReference type="STRING" id="880070.Cycma_1415"/>
<dbReference type="PANTHER" id="PTHR21174:SF0">
    <property type="entry name" value="HD PHOSPHOHYDROLASE FAMILY PROTEIN-RELATED"/>
    <property type="match status" value="1"/>
</dbReference>
<accession>G0J2B0</accession>
<keyword evidence="3 9" id="KW-0812">Transmembrane</keyword>
<feature type="region of interest" description="Disordered" evidence="8">
    <location>
        <begin position="199"/>
        <end position="218"/>
    </location>
</feature>
<dbReference type="GO" id="GO:0005886">
    <property type="term" value="C:plasma membrane"/>
    <property type="evidence" value="ECO:0007669"/>
    <property type="project" value="UniProtKB-SubCell"/>
</dbReference>
<dbReference type="GO" id="GO:0051607">
    <property type="term" value="P:defense response to virus"/>
    <property type="evidence" value="ECO:0007669"/>
    <property type="project" value="UniProtKB-KW"/>
</dbReference>
<evidence type="ECO:0000313" key="12">
    <source>
        <dbReference type="EMBL" id="AEL25184.1"/>
    </source>
</evidence>
<dbReference type="PANTHER" id="PTHR21174">
    <property type="match status" value="1"/>
</dbReference>
<dbReference type="Gene3D" id="1.10.3210.10">
    <property type="entry name" value="Hypothetical protein af1432"/>
    <property type="match status" value="1"/>
</dbReference>
<proteinExistence type="predicted"/>
<feature type="domain" description="Pycsar effector protein" evidence="11">
    <location>
        <begin position="225"/>
        <end position="385"/>
    </location>
</feature>
<reference evidence="13" key="1">
    <citation type="submission" date="2011-07" db="EMBL/GenBank/DDBJ databases">
        <title>The complete genome of Cyclobacterium marinum DSM 745.</title>
        <authorList>
            <person name="Lucas S."/>
            <person name="Han J."/>
            <person name="Lapidus A."/>
            <person name="Bruce D."/>
            <person name="Goodwin L."/>
            <person name="Pitluck S."/>
            <person name="Peters L."/>
            <person name="Kyrpides N."/>
            <person name="Mavromatis K."/>
            <person name="Ivanova N."/>
            <person name="Ovchinnikova G."/>
            <person name="Chertkov O."/>
            <person name="Detter J.C."/>
            <person name="Tapia R."/>
            <person name="Han C."/>
            <person name="Land M."/>
            <person name="Hauser L."/>
            <person name="Markowitz V."/>
            <person name="Cheng J.-F."/>
            <person name="Hugenholtz P."/>
            <person name="Woyke T."/>
            <person name="Wu D."/>
            <person name="Tindall B."/>
            <person name="Schuetze A."/>
            <person name="Brambilla E."/>
            <person name="Klenk H.-P."/>
            <person name="Eisen J.A."/>
        </authorList>
    </citation>
    <scope>NUCLEOTIDE SEQUENCE [LARGE SCALE GENOMIC DNA]</scope>
    <source>
        <strain evidence="13">ATCC 25205 / DSM 745 / LMG 13164 / NCIMB 1802</strain>
    </source>
</reference>
<evidence type="ECO:0000256" key="6">
    <source>
        <dbReference type="ARBA" id="ARBA00023118"/>
    </source>
</evidence>
<dbReference type="GO" id="GO:0000166">
    <property type="term" value="F:nucleotide binding"/>
    <property type="evidence" value="ECO:0007669"/>
    <property type="project" value="UniProtKB-KW"/>
</dbReference>
<sequence length="395" mass="45800">MDKQLEKFESWIRDMFKNHQKSEVCYHNMDHSMQLVKVVAEIGDYYKLSQEEKNDLHIAAWMHDIGYWEVKGEGHEEKGAKMAQEYLTELGFEQERIDRIKSLILATRMPQKPKNLLEEIICDADLYHLSSEKYFDHTVLLKKEKANLGFGKTSLIDWLRESKLFMQAHHYHTEYAQIYFQPGKEANLASIEMKIKEADASPKSDSKGKKKDKTKNKADRGIETMFRITSKNHLALSALADNKANIMISVNSIIISIIVALFIQIIEEFPYYLVPTLMLIITCLIAMVFAILATRPNVTHGIVTKEDIRNKKGNLLYFGNFHEMSFPDYMGGMHEMMKDGTYLYDSMITDIYNLGIVLSKKYILLRKCYNIFMFGFVLSVVSFLIATYIFDPIAR</sequence>
<dbReference type="Pfam" id="PF01966">
    <property type="entry name" value="HD"/>
    <property type="match status" value="1"/>
</dbReference>
<evidence type="ECO:0000256" key="4">
    <source>
        <dbReference type="ARBA" id="ARBA00022741"/>
    </source>
</evidence>
<organism evidence="12 13">
    <name type="scientific">Cyclobacterium marinum (strain ATCC 25205 / DSM 745 / LMG 13164 / NCIMB 1802)</name>
    <name type="common">Flectobacillus marinus</name>
    <dbReference type="NCBI Taxonomy" id="880070"/>
    <lineage>
        <taxon>Bacteria</taxon>
        <taxon>Pseudomonadati</taxon>
        <taxon>Bacteroidota</taxon>
        <taxon>Cytophagia</taxon>
        <taxon>Cytophagales</taxon>
        <taxon>Cyclobacteriaceae</taxon>
        <taxon>Cyclobacterium</taxon>
    </lineage>
</organism>
<keyword evidence="12" id="KW-0378">Hydrolase</keyword>
<dbReference type="GO" id="GO:0016787">
    <property type="term" value="F:hydrolase activity"/>
    <property type="evidence" value="ECO:0007669"/>
    <property type="project" value="UniProtKB-KW"/>
</dbReference>
<evidence type="ECO:0000256" key="1">
    <source>
        <dbReference type="ARBA" id="ARBA00004236"/>
    </source>
</evidence>
<evidence type="ECO:0000256" key="2">
    <source>
        <dbReference type="ARBA" id="ARBA00022475"/>
    </source>
</evidence>
<evidence type="ECO:0000256" key="7">
    <source>
        <dbReference type="ARBA" id="ARBA00023136"/>
    </source>
</evidence>
<keyword evidence="2" id="KW-1003">Cell membrane</keyword>
<name>G0J2B0_CYCMS</name>
<evidence type="ECO:0000259" key="10">
    <source>
        <dbReference type="Pfam" id="PF01966"/>
    </source>
</evidence>
<feature type="transmembrane region" description="Helical" evidence="9">
    <location>
        <begin position="246"/>
        <end position="266"/>
    </location>
</feature>
<evidence type="ECO:0000313" key="13">
    <source>
        <dbReference type="Proteomes" id="UP000001635"/>
    </source>
</evidence>
<feature type="domain" description="HD" evidence="10">
    <location>
        <begin position="30"/>
        <end position="128"/>
    </location>
</feature>
<dbReference type="Pfam" id="PF18967">
    <property type="entry name" value="PycTM"/>
    <property type="match status" value="1"/>
</dbReference>
<keyword evidence="6" id="KW-0051">Antiviral defense</keyword>
<dbReference type="Proteomes" id="UP000001635">
    <property type="component" value="Chromosome"/>
</dbReference>
<evidence type="ECO:0000256" key="5">
    <source>
        <dbReference type="ARBA" id="ARBA00022989"/>
    </source>
</evidence>
<dbReference type="RefSeq" id="WP_014019481.1">
    <property type="nucleotide sequence ID" value="NC_015914.1"/>
</dbReference>
<evidence type="ECO:0000256" key="3">
    <source>
        <dbReference type="ARBA" id="ARBA00022692"/>
    </source>
</evidence>
<dbReference type="eggNOG" id="COG4339">
    <property type="taxonomic scope" value="Bacteria"/>
</dbReference>
<gene>
    <name evidence="12" type="ordered locus">Cycma_1415</name>
</gene>
<feature type="transmembrane region" description="Helical" evidence="9">
    <location>
        <begin position="272"/>
        <end position="292"/>
    </location>
</feature>
<evidence type="ECO:0000259" key="11">
    <source>
        <dbReference type="Pfam" id="PF18967"/>
    </source>
</evidence>
<comment type="subcellular location">
    <subcellularLocation>
        <location evidence="1">Cell membrane</location>
    </subcellularLocation>
</comment>
<dbReference type="KEGG" id="cmr:Cycma_1415"/>
<protein>
    <submittedName>
        <fullName evidence="12">Metal-dependent phosphohydrolase HD sub domain-containing protein</fullName>
    </submittedName>
</protein>
<keyword evidence="7 9" id="KW-0472">Membrane</keyword>
<dbReference type="HOGENOM" id="CLU_057657_0_0_10"/>
<dbReference type="InterPro" id="IPR003607">
    <property type="entry name" value="HD/PDEase_dom"/>
</dbReference>
<dbReference type="InterPro" id="IPR009218">
    <property type="entry name" value="HD_phosphohydro"/>
</dbReference>